<organism evidence="2 3">
    <name type="scientific">Sphaerobolus stellatus (strain SS14)</name>
    <dbReference type="NCBI Taxonomy" id="990650"/>
    <lineage>
        <taxon>Eukaryota</taxon>
        <taxon>Fungi</taxon>
        <taxon>Dikarya</taxon>
        <taxon>Basidiomycota</taxon>
        <taxon>Agaricomycotina</taxon>
        <taxon>Agaricomycetes</taxon>
        <taxon>Phallomycetidae</taxon>
        <taxon>Geastrales</taxon>
        <taxon>Sphaerobolaceae</taxon>
        <taxon>Sphaerobolus</taxon>
    </lineage>
</organism>
<keyword evidence="3" id="KW-1185">Reference proteome</keyword>
<dbReference type="Pfam" id="PF09471">
    <property type="entry name" value="Peptidase_M64"/>
    <property type="match status" value="1"/>
</dbReference>
<dbReference type="EMBL" id="KN837171">
    <property type="protein sequence ID" value="KIJ37201.1"/>
    <property type="molecule type" value="Genomic_DNA"/>
</dbReference>
<accession>A0A0C9VIP5</accession>
<protein>
    <submittedName>
        <fullName evidence="2">Uncharacterized protein</fullName>
    </submittedName>
</protein>
<dbReference type="Proteomes" id="UP000054279">
    <property type="component" value="Unassembled WGS sequence"/>
</dbReference>
<feature type="signal peptide" evidence="1">
    <location>
        <begin position="1"/>
        <end position="34"/>
    </location>
</feature>
<evidence type="ECO:0000256" key="1">
    <source>
        <dbReference type="SAM" id="SignalP"/>
    </source>
</evidence>
<proteinExistence type="predicted"/>
<gene>
    <name evidence="2" type="ORF">M422DRAFT_33889</name>
</gene>
<dbReference type="AlphaFoldDB" id="A0A0C9VIP5"/>
<dbReference type="InterPro" id="IPR024079">
    <property type="entry name" value="MetalloPept_cat_dom_sf"/>
</dbReference>
<dbReference type="Gene3D" id="3.40.390.10">
    <property type="entry name" value="Collagenase (Catalytic Domain)"/>
    <property type="match status" value="1"/>
</dbReference>
<feature type="chain" id="PRO_5002204797" evidence="1">
    <location>
        <begin position="35"/>
        <end position="604"/>
    </location>
</feature>
<dbReference type="HOGENOM" id="CLU_452107_0_0_1"/>
<name>A0A0C9VIP5_SPHS4</name>
<sequence length="604" mass="68467">MRLPLVRSPFAQALFPLVFLTFLLSVSFINYSNAAVVPTPEPARFFNYANMTPDESRRMHRGAYQGNTINATTGRDLERFDIAKPTWLLKILIRPLKVSNSNGLDLGKVPECVPLAFEQTQQHRLLAGRDILIENNVFQDRTSPLAQEQPYEIIKVFSLKKRLIWEYFATVCSHTEDFKNISTSLPDDWIKVYPHEPPYDEDLIEKQLSQCTTTHFEYGDNQQILSKTSAQCSDHTRMRWKQMIIQGQKAMARERAKINSLWPLTSVHPLLRPLLLVPPGTQKGPELEMIPLHVSGETLNRVDFVIFADGYVVEDRNKFLHDAEQLAQEVLQPNQPLHALRHLINFWGAFTLSENSGIGVGNPQNTIFGLFTNDGESQDAYMSKPDVGRQMCAKLGSQCDHPIFLGNVPHQEESKQFVISTPFDVSALIPSVQPFPYRTLQPSSQECAMRPITSFTLNSICKQQLWLSLMSRISLLDHLMVQQLRDPPGADTENSKLTLIFRPLGTLPSPHTISNSNASNRDTNLELDRGIFYSIHWEKNSVPLPQYTNQTTIEISGQGVKGNWSITVQLHTLEVKEDANWLMRTVVNVEVVGVDEGRPRVTIS</sequence>
<reference evidence="2 3" key="1">
    <citation type="submission" date="2014-06" db="EMBL/GenBank/DDBJ databases">
        <title>Evolutionary Origins and Diversification of the Mycorrhizal Mutualists.</title>
        <authorList>
            <consortium name="DOE Joint Genome Institute"/>
            <consortium name="Mycorrhizal Genomics Consortium"/>
            <person name="Kohler A."/>
            <person name="Kuo A."/>
            <person name="Nagy L.G."/>
            <person name="Floudas D."/>
            <person name="Copeland A."/>
            <person name="Barry K.W."/>
            <person name="Cichocki N."/>
            <person name="Veneault-Fourrey C."/>
            <person name="LaButti K."/>
            <person name="Lindquist E.A."/>
            <person name="Lipzen A."/>
            <person name="Lundell T."/>
            <person name="Morin E."/>
            <person name="Murat C."/>
            <person name="Riley R."/>
            <person name="Ohm R."/>
            <person name="Sun H."/>
            <person name="Tunlid A."/>
            <person name="Henrissat B."/>
            <person name="Grigoriev I.V."/>
            <person name="Hibbett D.S."/>
            <person name="Martin F."/>
        </authorList>
    </citation>
    <scope>NUCLEOTIDE SEQUENCE [LARGE SCALE GENOMIC DNA]</scope>
    <source>
        <strain evidence="2 3">SS14</strain>
    </source>
</reference>
<evidence type="ECO:0000313" key="3">
    <source>
        <dbReference type="Proteomes" id="UP000054279"/>
    </source>
</evidence>
<dbReference type="GO" id="GO:0008237">
    <property type="term" value="F:metallopeptidase activity"/>
    <property type="evidence" value="ECO:0007669"/>
    <property type="project" value="InterPro"/>
</dbReference>
<evidence type="ECO:0000313" key="2">
    <source>
        <dbReference type="EMBL" id="KIJ37201.1"/>
    </source>
</evidence>
<dbReference type="InterPro" id="IPR019026">
    <property type="entry name" value="Peptidase_M64_IgA"/>
</dbReference>
<keyword evidence="1" id="KW-0732">Signal</keyword>